<dbReference type="SMART" id="SM00387">
    <property type="entry name" value="HATPase_c"/>
    <property type="match status" value="1"/>
</dbReference>
<evidence type="ECO:0000256" key="1">
    <source>
        <dbReference type="ARBA" id="ARBA00000085"/>
    </source>
</evidence>
<dbReference type="InterPro" id="IPR050956">
    <property type="entry name" value="2C_system_His_kinase"/>
</dbReference>
<accession>A0AAP0PRL5</accession>
<evidence type="ECO:0000256" key="2">
    <source>
        <dbReference type="ARBA" id="ARBA00012438"/>
    </source>
</evidence>
<gene>
    <name evidence="8" type="ORF">Sjap_001568</name>
</gene>
<evidence type="ECO:0000313" key="8">
    <source>
        <dbReference type="EMBL" id="KAK9154088.1"/>
    </source>
</evidence>
<feature type="modified residue" description="4-aspartylphosphate" evidence="4">
    <location>
        <position position="1012"/>
    </location>
</feature>
<keyword evidence="3 4" id="KW-0597">Phosphoprotein</keyword>
<keyword evidence="5" id="KW-1133">Transmembrane helix</keyword>
<dbReference type="Pfam" id="PF00072">
    <property type="entry name" value="Response_reg"/>
    <property type="match status" value="1"/>
</dbReference>
<dbReference type="InterPro" id="IPR004358">
    <property type="entry name" value="Sig_transdc_His_kin-like_C"/>
</dbReference>
<dbReference type="EMBL" id="JBBNAE010000001">
    <property type="protein sequence ID" value="KAK9154088.1"/>
    <property type="molecule type" value="Genomic_DNA"/>
</dbReference>
<dbReference type="Gene3D" id="1.10.287.130">
    <property type="match status" value="1"/>
</dbReference>
<dbReference type="PANTHER" id="PTHR43719:SF75">
    <property type="entry name" value="HISTIDINE KINASE CKI1"/>
    <property type="match status" value="1"/>
</dbReference>
<dbReference type="InterPro" id="IPR036890">
    <property type="entry name" value="HATPase_C_sf"/>
</dbReference>
<dbReference type="Gene3D" id="3.30.565.10">
    <property type="entry name" value="Histidine kinase-like ATPase, C-terminal domain"/>
    <property type="match status" value="1"/>
</dbReference>
<dbReference type="SMART" id="SM00388">
    <property type="entry name" value="HisKA"/>
    <property type="match status" value="1"/>
</dbReference>
<feature type="domain" description="Histidine kinase" evidence="6">
    <location>
        <begin position="387"/>
        <end position="653"/>
    </location>
</feature>
<dbReference type="SUPFAM" id="SSF55874">
    <property type="entry name" value="ATPase domain of HSP90 chaperone/DNA topoisomerase II/histidine kinase"/>
    <property type="match status" value="1"/>
</dbReference>
<protein>
    <recommendedName>
        <fullName evidence="2">histidine kinase</fullName>
        <ecNumber evidence="2">2.7.13.3</ecNumber>
    </recommendedName>
</protein>
<evidence type="ECO:0000256" key="4">
    <source>
        <dbReference type="PROSITE-ProRule" id="PRU00169"/>
    </source>
</evidence>
<proteinExistence type="predicted"/>
<dbReference type="SMART" id="SM00448">
    <property type="entry name" value="REC"/>
    <property type="match status" value="1"/>
</dbReference>
<organism evidence="8 9">
    <name type="scientific">Stephania japonica</name>
    <dbReference type="NCBI Taxonomy" id="461633"/>
    <lineage>
        <taxon>Eukaryota</taxon>
        <taxon>Viridiplantae</taxon>
        <taxon>Streptophyta</taxon>
        <taxon>Embryophyta</taxon>
        <taxon>Tracheophyta</taxon>
        <taxon>Spermatophyta</taxon>
        <taxon>Magnoliopsida</taxon>
        <taxon>Ranunculales</taxon>
        <taxon>Menispermaceae</taxon>
        <taxon>Menispermoideae</taxon>
        <taxon>Cissampelideae</taxon>
        <taxon>Stephania</taxon>
    </lineage>
</organism>
<comment type="catalytic activity">
    <reaction evidence="1">
        <text>ATP + protein L-histidine = ADP + protein N-phospho-L-histidine.</text>
        <dbReference type="EC" id="2.7.13.3"/>
    </reaction>
</comment>
<dbReference type="PROSITE" id="PS50109">
    <property type="entry name" value="HIS_KIN"/>
    <property type="match status" value="1"/>
</dbReference>
<feature type="domain" description="Response regulatory" evidence="7">
    <location>
        <begin position="948"/>
        <end position="1080"/>
    </location>
</feature>
<dbReference type="PANTHER" id="PTHR43719">
    <property type="entry name" value="TWO-COMPONENT HISTIDINE KINASE"/>
    <property type="match status" value="1"/>
</dbReference>
<dbReference type="InterPro" id="IPR003594">
    <property type="entry name" value="HATPase_dom"/>
</dbReference>
<comment type="caution">
    <text evidence="8">The sequence shown here is derived from an EMBL/GenBank/DDBJ whole genome shotgun (WGS) entry which is preliminary data.</text>
</comment>
<dbReference type="PROSITE" id="PS50110">
    <property type="entry name" value="RESPONSE_REGULATORY"/>
    <property type="match status" value="1"/>
</dbReference>
<evidence type="ECO:0000259" key="6">
    <source>
        <dbReference type="PROSITE" id="PS50109"/>
    </source>
</evidence>
<dbReference type="Gene3D" id="3.40.50.2300">
    <property type="match status" value="1"/>
</dbReference>
<evidence type="ECO:0000313" key="9">
    <source>
        <dbReference type="Proteomes" id="UP001417504"/>
    </source>
</evidence>
<keyword evidence="5" id="KW-0472">Membrane</keyword>
<dbReference type="SUPFAM" id="SSF52172">
    <property type="entry name" value="CheY-like"/>
    <property type="match status" value="1"/>
</dbReference>
<keyword evidence="9" id="KW-1185">Reference proteome</keyword>
<dbReference type="InterPro" id="IPR001789">
    <property type="entry name" value="Sig_transdc_resp-reg_receiver"/>
</dbReference>
<dbReference type="GO" id="GO:0000155">
    <property type="term" value="F:phosphorelay sensor kinase activity"/>
    <property type="evidence" value="ECO:0007669"/>
    <property type="project" value="InterPro"/>
</dbReference>
<dbReference type="InterPro" id="IPR005467">
    <property type="entry name" value="His_kinase_dom"/>
</dbReference>
<dbReference type="Pfam" id="PF02518">
    <property type="entry name" value="HATPase_c"/>
    <property type="match status" value="1"/>
</dbReference>
<name>A0AAP0PRL5_9MAGN</name>
<evidence type="ECO:0000256" key="5">
    <source>
        <dbReference type="SAM" id="Phobius"/>
    </source>
</evidence>
<dbReference type="InterPro" id="IPR003661">
    <property type="entry name" value="HisK_dim/P_dom"/>
</dbReference>
<dbReference type="EC" id="2.7.13.3" evidence="2"/>
<dbReference type="CDD" id="cd17546">
    <property type="entry name" value="REC_hyHK_CKI1_RcsC-like"/>
    <property type="match status" value="1"/>
</dbReference>
<dbReference type="SUPFAM" id="SSF47384">
    <property type="entry name" value="Homodimeric domain of signal transducing histidine kinase"/>
    <property type="match status" value="1"/>
</dbReference>
<sequence>MPEVALVLVIPSLVVAVIVLVIKDVDAAARSASYYVHNGALMDVKTAGESVFHVSTTIEAGLLRSSLAASRATFPGFENEVFSFMFNLFKSQSLSEISYIREDGFLFSYYIEGNNTFAMYSNTTFVRRIGVGSIPFDCYIQLVNNNTGELYGERYRSRSNLSIDVKWFLEAMNSKNVHASVRKGWSETQDMLIFNAAPVDQVGLLSLGVSVKVFMNSISGIDLHGGDLYIATKNGTLLAQTGPFTIMPNKDDTVSIFLNSTGDQTTQEARILCDQSDKIVRHADRKMGGAEYVFYCAPLELAGVQSVSILLFLHNGLVSLVHSRIKLLIILLGVMFLPLFVAVLSYIYFVLRWARRELFLTSMLVKQREATQQPERKSMNKSLAFASTSHDVRSALVALGGLISLSQSEVSTNPGVLNYLNSMENLLSDLVGILNTVLDASKIEAGKMQLAEEEFDLAQAVEESVNLYYITGKEKGVDVVLDPTDGSILKYSRVRGDRGKLKQILNNLLHNAIKFTFEGHISVRVKAKKPSPENPILTSNNVGVWNFFWRLCNRNNVTYQDLNAIREEKKQQNLLEFIFEVDDMGKGIPKEKWKSVFEDFVQVNETALGKGGTGLGLGIVQSLVRLMDGEIGIQDKGLGEKGTCFRFNIFLSTCNTVPATTTPESSIIESFSERVRNILHQNFELSRSSHSESPRPDGSHVLLFLHGDERRRVVQKFLKRLGINVIAPTNSDELFFNLENICRKWCLSHLSSSGKSDFSYLSDYSSSHDVVEVIKDGPVGSSGMNNALSLQKKTSYRNSPSFILLVIDVSSILFNKEQFSKLCSILDDYKRDLQFVQYKVVWLYTPTPNFEFRGLVDEKLAHCEHVVIKPFHGSQLLDVLRFLPEFGGASTIQGYNAKTMEMIKESTSAASPSKELVYAKSEAGTSKSCPSTKDQLLCDSNKLLFGKKVLVADDDGISRMLTNKFLRRYGALTETCENGEEAFGLVLKALETINPKAPEASKIHPYDYIFMDCEMPIMDGYEATRRIREAEAKAPYNVHIPIIALTGHDEGHDVKAAGMDFHLTRPLTESQLLQVINLLPSKGDV</sequence>
<dbReference type="AlphaFoldDB" id="A0AAP0PRL5"/>
<dbReference type="InterPro" id="IPR036097">
    <property type="entry name" value="HisK_dim/P_sf"/>
</dbReference>
<feature type="transmembrane region" description="Helical" evidence="5">
    <location>
        <begin position="325"/>
        <end position="349"/>
    </location>
</feature>
<keyword evidence="5" id="KW-0812">Transmembrane</keyword>
<reference evidence="8 9" key="1">
    <citation type="submission" date="2024-01" db="EMBL/GenBank/DDBJ databases">
        <title>Genome assemblies of Stephania.</title>
        <authorList>
            <person name="Yang L."/>
        </authorList>
    </citation>
    <scope>NUCLEOTIDE SEQUENCE [LARGE SCALE GENOMIC DNA]</scope>
    <source>
        <strain evidence="8">QJT</strain>
        <tissue evidence="8">Leaf</tissue>
    </source>
</reference>
<dbReference type="Proteomes" id="UP001417504">
    <property type="component" value="Unassembled WGS sequence"/>
</dbReference>
<evidence type="ECO:0000256" key="3">
    <source>
        <dbReference type="ARBA" id="ARBA00022553"/>
    </source>
</evidence>
<dbReference type="PRINTS" id="PR00344">
    <property type="entry name" value="BCTRLSENSOR"/>
</dbReference>
<evidence type="ECO:0000259" key="7">
    <source>
        <dbReference type="PROSITE" id="PS50110"/>
    </source>
</evidence>
<dbReference type="InterPro" id="IPR011006">
    <property type="entry name" value="CheY-like_superfamily"/>
</dbReference>